<comment type="caution">
    <text evidence="1">The sequence shown here is derived from an EMBL/GenBank/DDBJ whole genome shotgun (WGS) entry which is preliminary data.</text>
</comment>
<gene>
    <name evidence="1" type="ORF">GCM10022247_15160</name>
</gene>
<accession>A0ABP7RE36</accession>
<dbReference type="PROSITE" id="PS51257">
    <property type="entry name" value="PROKAR_LIPOPROTEIN"/>
    <property type="match status" value="1"/>
</dbReference>
<proteinExistence type="predicted"/>
<evidence type="ECO:0000313" key="2">
    <source>
        <dbReference type="Proteomes" id="UP001501747"/>
    </source>
</evidence>
<dbReference type="RefSeq" id="WP_344872050.1">
    <property type="nucleotide sequence ID" value="NZ_BAABAL010000005.1"/>
</dbReference>
<dbReference type="Pfam" id="PF12079">
    <property type="entry name" value="DUF3558"/>
    <property type="match status" value="1"/>
</dbReference>
<evidence type="ECO:0008006" key="3">
    <source>
        <dbReference type="Google" id="ProtNLM"/>
    </source>
</evidence>
<dbReference type="InterPro" id="IPR024520">
    <property type="entry name" value="DUF3558"/>
</dbReference>
<evidence type="ECO:0000313" key="1">
    <source>
        <dbReference type="EMBL" id="GAA3996171.1"/>
    </source>
</evidence>
<dbReference type="Proteomes" id="UP001501747">
    <property type="component" value="Unassembled WGS sequence"/>
</dbReference>
<reference evidence="2" key="1">
    <citation type="journal article" date="2019" name="Int. J. Syst. Evol. Microbiol.">
        <title>The Global Catalogue of Microorganisms (GCM) 10K type strain sequencing project: providing services to taxonomists for standard genome sequencing and annotation.</title>
        <authorList>
            <consortium name="The Broad Institute Genomics Platform"/>
            <consortium name="The Broad Institute Genome Sequencing Center for Infectious Disease"/>
            <person name="Wu L."/>
            <person name="Ma J."/>
        </authorList>
    </citation>
    <scope>NUCLEOTIDE SEQUENCE [LARGE SCALE GENOMIC DNA]</scope>
    <source>
        <strain evidence="2">JCM 17342</strain>
    </source>
</reference>
<keyword evidence="2" id="KW-1185">Reference proteome</keyword>
<organism evidence="1 2">
    <name type="scientific">Allokutzneria multivorans</name>
    <dbReference type="NCBI Taxonomy" id="1142134"/>
    <lineage>
        <taxon>Bacteria</taxon>
        <taxon>Bacillati</taxon>
        <taxon>Actinomycetota</taxon>
        <taxon>Actinomycetes</taxon>
        <taxon>Pseudonocardiales</taxon>
        <taxon>Pseudonocardiaceae</taxon>
        <taxon>Allokutzneria</taxon>
    </lineage>
</organism>
<dbReference type="EMBL" id="BAABAL010000005">
    <property type="protein sequence ID" value="GAA3996171.1"/>
    <property type="molecule type" value="Genomic_DNA"/>
</dbReference>
<name>A0ABP7RE36_9PSEU</name>
<sequence>MADRRHFAWLGTGLLAMSLTGCVTVVGADTPITSTSTTPHVDRPRVLDLTHVDPCTLFSAAQQRVFGIDSPARPGESSVFESKSCRFPNDKAFESFYLVPVPHTGADRFAGGKVNADVRETAVSGFPSRDLVVRTRPPGEAPACDVVVDVAPGQVLIVGFSETRGYGPVRDEGFACRRAHEAAEAAISTLMTTT</sequence>
<protein>
    <recommendedName>
        <fullName evidence="3">DUF3558 domain-containing protein</fullName>
    </recommendedName>
</protein>